<protein>
    <recommendedName>
        <fullName evidence="6">RING-type domain-containing protein</fullName>
    </recommendedName>
</protein>
<dbReference type="EMBL" id="JAYMYR010000006">
    <property type="protein sequence ID" value="KAK7357949.1"/>
    <property type="molecule type" value="Genomic_DNA"/>
</dbReference>
<evidence type="ECO:0000256" key="1">
    <source>
        <dbReference type="ARBA" id="ARBA00022723"/>
    </source>
</evidence>
<dbReference type="SUPFAM" id="SSF57850">
    <property type="entry name" value="RING/U-box"/>
    <property type="match status" value="1"/>
</dbReference>
<accession>A0AAN9R4R3</accession>
<keyword evidence="5" id="KW-0812">Transmembrane</keyword>
<dbReference type="SMART" id="SM00184">
    <property type="entry name" value="RING"/>
    <property type="match status" value="1"/>
</dbReference>
<keyword evidence="2 4" id="KW-0863">Zinc-finger</keyword>
<dbReference type="AlphaFoldDB" id="A0AAN9R4R3"/>
<evidence type="ECO:0000259" key="6">
    <source>
        <dbReference type="PROSITE" id="PS50089"/>
    </source>
</evidence>
<keyword evidence="5" id="KW-1133">Transmembrane helix</keyword>
<comment type="caution">
    <text evidence="7">The sequence shown here is derived from an EMBL/GenBank/DDBJ whole genome shotgun (WGS) entry which is preliminary data.</text>
</comment>
<keyword evidence="3" id="KW-0862">Zinc</keyword>
<keyword evidence="8" id="KW-1185">Reference proteome</keyword>
<dbReference type="InterPro" id="IPR001841">
    <property type="entry name" value="Znf_RING"/>
</dbReference>
<dbReference type="GO" id="GO:0016567">
    <property type="term" value="P:protein ubiquitination"/>
    <property type="evidence" value="ECO:0007669"/>
    <property type="project" value="TreeGrafter"/>
</dbReference>
<dbReference type="PANTHER" id="PTHR45969:SF9">
    <property type="entry name" value="RING-TYPE DOMAIN-CONTAINING PROTEIN"/>
    <property type="match status" value="1"/>
</dbReference>
<dbReference type="Proteomes" id="UP001374584">
    <property type="component" value="Unassembled WGS sequence"/>
</dbReference>
<organism evidence="7 8">
    <name type="scientific">Phaseolus coccineus</name>
    <name type="common">Scarlet runner bean</name>
    <name type="synonym">Phaseolus multiflorus</name>
    <dbReference type="NCBI Taxonomy" id="3886"/>
    <lineage>
        <taxon>Eukaryota</taxon>
        <taxon>Viridiplantae</taxon>
        <taxon>Streptophyta</taxon>
        <taxon>Embryophyta</taxon>
        <taxon>Tracheophyta</taxon>
        <taxon>Spermatophyta</taxon>
        <taxon>Magnoliopsida</taxon>
        <taxon>eudicotyledons</taxon>
        <taxon>Gunneridae</taxon>
        <taxon>Pentapetalae</taxon>
        <taxon>rosids</taxon>
        <taxon>fabids</taxon>
        <taxon>Fabales</taxon>
        <taxon>Fabaceae</taxon>
        <taxon>Papilionoideae</taxon>
        <taxon>50 kb inversion clade</taxon>
        <taxon>NPAAA clade</taxon>
        <taxon>indigoferoid/millettioid clade</taxon>
        <taxon>Phaseoleae</taxon>
        <taxon>Phaseolus</taxon>
    </lineage>
</organism>
<dbReference type="Pfam" id="PF13639">
    <property type="entry name" value="zf-RING_2"/>
    <property type="match status" value="1"/>
</dbReference>
<dbReference type="PANTHER" id="PTHR45969">
    <property type="entry name" value="RING ZINC FINGER PROTEIN-RELATED"/>
    <property type="match status" value="1"/>
</dbReference>
<proteinExistence type="predicted"/>
<dbReference type="InterPro" id="IPR013083">
    <property type="entry name" value="Znf_RING/FYVE/PHD"/>
</dbReference>
<evidence type="ECO:0000256" key="4">
    <source>
        <dbReference type="PROSITE-ProRule" id="PRU00175"/>
    </source>
</evidence>
<evidence type="ECO:0000256" key="2">
    <source>
        <dbReference type="ARBA" id="ARBA00022771"/>
    </source>
</evidence>
<keyword evidence="1" id="KW-0479">Metal-binding</keyword>
<evidence type="ECO:0000256" key="3">
    <source>
        <dbReference type="ARBA" id="ARBA00022833"/>
    </source>
</evidence>
<evidence type="ECO:0000313" key="7">
    <source>
        <dbReference type="EMBL" id="KAK7357949.1"/>
    </source>
</evidence>
<sequence>MLLKYDSLMEMVQQRQKMNCFVVCHSRLWVVTIVFYTCVFIPLMQLKRSIMVFFSSETKGVPTDMEFTQTPSLPVGRYQDLKGHKGDGEREEICSICLVEYEGEDAASKLGMCGHVFHFNCIHQWTLRNQFSCPLCRSFLFSHHHRLHVQAQNQI</sequence>
<dbReference type="Gene3D" id="3.30.40.10">
    <property type="entry name" value="Zinc/RING finger domain, C3HC4 (zinc finger)"/>
    <property type="match status" value="1"/>
</dbReference>
<dbReference type="GO" id="GO:0061630">
    <property type="term" value="F:ubiquitin protein ligase activity"/>
    <property type="evidence" value="ECO:0007669"/>
    <property type="project" value="TreeGrafter"/>
</dbReference>
<feature type="transmembrane region" description="Helical" evidence="5">
    <location>
        <begin position="20"/>
        <end position="44"/>
    </location>
</feature>
<feature type="domain" description="RING-type" evidence="6">
    <location>
        <begin position="94"/>
        <end position="137"/>
    </location>
</feature>
<dbReference type="GO" id="GO:0008270">
    <property type="term" value="F:zinc ion binding"/>
    <property type="evidence" value="ECO:0007669"/>
    <property type="project" value="UniProtKB-KW"/>
</dbReference>
<name>A0AAN9R4R3_PHACN</name>
<evidence type="ECO:0000256" key="5">
    <source>
        <dbReference type="SAM" id="Phobius"/>
    </source>
</evidence>
<keyword evidence="5" id="KW-0472">Membrane</keyword>
<reference evidence="7 8" key="1">
    <citation type="submission" date="2024-01" db="EMBL/GenBank/DDBJ databases">
        <title>The genomes of 5 underutilized Papilionoideae crops provide insights into root nodulation and disease resistanc.</title>
        <authorList>
            <person name="Jiang F."/>
        </authorList>
    </citation>
    <scope>NUCLEOTIDE SEQUENCE [LARGE SCALE GENOMIC DNA]</scope>
    <source>
        <strain evidence="7">JINMINGXINNONG_FW02</strain>
        <tissue evidence="7">Leaves</tissue>
    </source>
</reference>
<evidence type="ECO:0000313" key="8">
    <source>
        <dbReference type="Proteomes" id="UP001374584"/>
    </source>
</evidence>
<dbReference type="PROSITE" id="PS50089">
    <property type="entry name" value="ZF_RING_2"/>
    <property type="match status" value="1"/>
</dbReference>
<gene>
    <name evidence="7" type="ORF">VNO80_17246</name>
</gene>